<proteinExistence type="predicted"/>
<dbReference type="AlphaFoldDB" id="A0A8H5YE14"/>
<name>A0A8H5YE14_9HYPO</name>
<gene>
    <name evidence="1" type="ORF">FMUND_9452</name>
</gene>
<sequence>MLVEELKTLREAILPPELEPLRASIRGEAVPDDFPHELVYKSLIAGIRYHDGFAIELRGKSLHQCLERAFNARDIMSNWIPEMEKPEDIPYCFWYPNVPSQETLRQLLEAHPTLLMRYKVGRACAAGGYVEFYKS</sequence>
<evidence type="ECO:0000313" key="1">
    <source>
        <dbReference type="EMBL" id="KAF5710529.1"/>
    </source>
</evidence>
<evidence type="ECO:0000313" key="2">
    <source>
        <dbReference type="Proteomes" id="UP000544331"/>
    </source>
</evidence>
<organism evidence="1 2">
    <name type="scientific">Fusarium mundagurra</name>
    <dbReference type="NCBI Taxonomy" id="1567541"/>
    <lineage>
        <taxon>Eukaryota</taxon>
        <taxon>Fungi</taxon>
        <taxon>Dikarya</taxon>
        <taxon>Ascomycota</taxon>
        <taxon>Pezizomycotina</taxon>
        <taxon>Sordariomycetes</taxon>
        <taxon>Hypocreomycetidae</taxon>
        <taxon>Hypocreales</taxon>
        <taxon>Nectriaceae</taxon>
        <taxon>Fusarium</taxon>
        <taxon>Fusarium fujikuroi species complex</taxon>
    </lineage>
</organism>
<protein>
    <submittedName>
        <fullName evidence="1">Uncharacterized protein</fullName>
    </submittedName>
</protein>
<dbReference type="EMBL" id="JAAOAN010000331">
    <property type="protein sequence ID" value="KAF5710529.1"/>
    <property type="molecule type" value="Genomic_DNA"/>
</dbReference>
<keyword evidence="2" id="KW-1185">Reference proteome</keyword>
<accession>A0A8H5YE14</accession>
<reference evidence="1 2" key="1">
    <citation type="submission" date="2020-05" db="EMBL/GenBank/DDBJ databases">
        <title>Identification and distribution of gene clusters putatively required for synthesis of sphingolipid metabolism inhibitors in phylogenetically diverse species of the filamentous fungus Fusarium.</title>
        <authorList>
            <person name="Kim H.-S."/>
            <person name="Busman M."/>
            <person name="Brown D.W."/>
            <person name="Divon H."/>
            <person name="Uhlig S."/>
            <person name="Proctor R.H."/>
        </authorList>
    </citation>
    <scope>NUCLEOTIDE SEQUENCE [LARGE SCALE GENOMIC DNA]</scope>
    <source>
        <strain evidence="1 2">NRRL 66235</strain>
    </source>
</reference>
<dbReference type="OrthoDB" id="4360026at2759"/>
<comment type="caution">
    <text evidence="1">The sequence shown here is derived from an EMBL/GenBank/DDBJ whole genome shotgun (WGS) entry which is preliminary data.</text>
</comment>
<dbReference type="Proteomes" id="UP000544331">
    <property type="component" value="Unassembled WGS sequence"/>
</dbReference>